<dbReference type="Proteomes" id="UP000195447">
    <property type="component" value="Unassembled WGS sequence"/>
</dbReference>
<protein>
    <submittedName>
        <fullName evidence="2">Uncharacterized protein</fullName>
    </submittedName>
</protein>
<dbReference type="AlphaFoldDB" id="A0A1Y4LUN2"/>
<organism evidence="2 3">
    <name type="scientific">Faecalitalea cylindroides</name>
    <dbReference type="NCBI Taxonomy" id="39483"/>
    <lineage>
        <taxon>Bacteria</taxon>
        <taxon>Bacillati</taxon>
        <taxon>Bacillota</taxon>
        <taxon>Erysipelotrichia</taxon>
        <taxon>Erysipelotrichales</taxon>
        <taxon>Erysipelotrichaceae</taxon>
        <taxon>Faecalitalea</taxon>
    </lineage>
</organism>
<gene>
    <name evidence="2" type="ORF">B5F14_05885</name>
</gene>
<evidence type="ECO:0000313" key="2">
    <source>
        <dbReference type="EMBL" id="OUP60297.1"/>
    </source>
</evidence>
<sequence length="196" mass="21681">MALNKTKPKKTQKKNTESKQGHKLVWFTLIIIAIPVVIVAYVLLTSMGGQGEPVVGNRFNGEDLNPSITEEAMNSIQEQASGIGGVEEVTINLKSATLRVHLNMDDSYTQDQIQAASDQAYEIVAATLPIDQYFTNREDAKMYDLEIDVYNYIVDDSHPAEGQIYIKTTKTGAATDRVTDVMTTAKDPELVAQIKR</sequence>
<evidence type="ECO:0000256" key="1">
    <source>
        <dbReference type="SAM" id="Phobius"/>
    </source>
</evidence>
<feature type="transmembrane region" description="Helical" evidence="1">
    <location>
        <begin position="24"/>
        <end position="44"/>
    </location>
</feature>
<keyword evidence="1" id="KW-0472">Membrane</keyword>
<accession>A0A1Y4LUN2</accession>
<dbReference type="RefSeq" id="WP_022356212.1">
    <property type="nucleotide sequence ID" value="NZ_CBCTZC010000004.1"/>
</dbReference>
<reference evidence="3" key="1">
    <citation type="submission" date="2017-04" db="EMBL/GenBank/DDBJ databases">
        <title>Function of individual gut microbiota members based on whole genome sequencing of pure cultures obtained from chicken caecum.</title>
        <authorList>
            <person name="Medvecky M."/>
            <person name="Cejkova D."/>
            <person name="Polansky O."/>
            <person name="Karasova D."/>
            <person name="Kubasova T."/>
            <person name="Cizek A."/>
            <person name="Rychlik I."/>
        </authorList>
    </citation>
    <scope>NUCLEOTIDE SEQUENCE [LARGE SCALE GENOMIC DNA]</scope>
    <source>
        <strain evidence="3">An178</strain>
    </source>
</reference>
<keyword evidence="3" id="KW-1185">Reference proteome</keyword>
<name>A0A1Y4LUN2_9FIRM</name>
<comment type="caution">
    <text evidence="2">The sequence shown here is derived from an EMBL/GenBank/DDBJ whole genome shotgun (WGS) entry which is preliminary data.</text>
</comment>
<evidence type="ECO:0000313" key="3">
    <source>
        <dbReference type="Proteomes" id="UP000195447"/>
    </source>
</evidence>
<proteinExistence type="predicted"/>
<keyword evidence="1" id="KW-1133">Transmembrane helix</keyword>
<keyword evidence="1" id="KW-0812">Transmembrane</keyword>
<dbReference type="EMBL" id="NFKM01000010">
    <property type="protein sequence ID" value="OUP60297.1"/>
    <property type="molecule type" value="Genomic_DNA"/>
</dbReference>